<feature type="binding site" evidence="8">
    <location>
        <position position="61"/>
    </location>
    <ligand>
        <name>Fe cation</name>
        <dbReference type="ChEBI" id="CHEBI:24875"/>
        <label>1</label>
    </ligand>
</feature>
<keyword evidence="5 8" id="KW-0408">Iron</keyword>
<dbReference type="InterPro" id="IPR009040">
    <property type="entry name" value="Ferritin-like_diiron"/>
</dbReference>
<dbReference type="EMBL" id="JBJKFK010001375">
    <property type="protein sequence ID" value="KAL3313249.1"/>
    <property type="molecule type" value="Genomic_DNA"/>
</dbReference>
<dbReference type="InterPro" id="IPR008331">
    <property type="entry name" value="Ferritin_DPS_dom"/>
</dbReference>
<dbReference type="InterPro" id="IPR012347">
    <property type="entry name" value="Ferritin-like"/>
</dbReference>
<evidence type="ECO:0000256" key="7">
    <source>
        <dbReference type="ARBA" id="ARBA00047990"/>
    </source>
</evidence>
<dbReference type="AlphaFoldDB" id="A0ABD2Q0X0"/>
<keyword evidence="4 9" id="KW-0560">Oxidoreductase</keyword>
<dbReference type="Proteomes" id="UP001626550">
    <property type="component" value="Unassembled WGS sequence"/>
</dbReference>
<accession>A0ABD2Q0X0</accession>
<dbReference type="Pfam" id="PF00210">
    <property type="entry name" value="Ferritin"/>
    <property type="match status" value="1"/>
</dbReference>
<evidence type="ECO:0000256" key="5">
    <source>
        <dbReference type="ARBA" id="ARBA00023004"/>
    </source>
</evidence>
<dbReference type="GO" id="GO:0004322">
    <property type="term" value="F:ferroxidase activity"/>
    <property type="evidence" value="ECO:0007669"/>
    <property type="project" value="UniProtKB-EC"/>
</dbReference>
<reference evidence="11 12" key="1">
    <citation type="submission" date="2024-11" db="EMBL/GenBank/DDBJ databases">
        <title>Adaptive evolution of stress response genes in parasites aligns with host niche diversity.</title>
        <authorList>
            <person name="Hahn C."/>
            <person name="Resl P."/>
        </authorList>
    </citation>
    <scope>NUCLEOTIDE SEQUENCE [LARGE SCALE GENOMIC DNA]</scope>
    <source>
        <strain evidence="11">EGGRZ-B1_66</strain>
        <tissue evidence="11">Body</tissue>
    </source>
</reference>
<comment type="catalytic activity">
    <reaction evidence="7 9">
        <text>4 Fe(2+) + O2 + 4 H(+) = 4 Fe(3+) + 2 H2O</text>
        <dbReference type="Rhea" id="RHEA:11148"/>
        <dbReference type="ChEBI" id="CHEBI:15377"/>
        <dbReference type="ChEBI" id="CHEBI:15378"/>
        <dbReference type="ChEBI" id="CHEBI:15379"/>
        <dbReference type="ChEBI" id="CHEBI:29033"/>
        <dbReference type="ChEBI" id="CHEBI:29034"/>
        <dbReference type="EC" id="1.16.3.1"/>
    </reaction>
</comment>
<proteinExistence type="inferred from homology"/>
<evidence type="ECO:0000256" key="4">
    <source>
        <dbReference type="ARBA" id="ARBA00023002"/>
    </source>
</evidence>
<comment type="function">
    <text evidence="9">Stores iron in a soluble, non-toxic, readily available form. Important for iron homeostasis. Iron is taken up in the ferrous form and deposited as ferric hydroxides after oxidation.</text>
</comment>
<comment type="similarity">
    <text evidence="1 9">Belongs to the ferritin family.</text>
</comment>
<dbReference type="InterPro" id="IPR001519">
    <property type="entry name" value="Ferritin"/>
</dbReference>
<evidence type="ECO:0000256" key="3">
    <source>
        <dbReference type="ARBA" id="ARBA00022723"/>
    </source>
</evidence>
<evidence type="ECO:0000259" key="10">
    <source>
        <dbReference type="PROSITE" id="PS50905"/>
    </source>
</evidence>
<organism evidence="11 12">
    <name type="scientific">Cichlidogyrus casuarinus</name>
    <dbReference type="NCBI Taxonomy" id="1844966"/>
    <lineage>
        <taxon>Eukaryota</taxon>
        <taxon>Metazoa</taxon>
        <taxon>Spiralia</taxon>
        <taxon>Lophotrochozoa</taxon>
        <taxon>Platyhelminthes</taxon>
        <taxon>Monogenea</taxon>
        <taxon>Monopisthocotylea</taxon>
        <taxon>Dactylogyridea</taxon>
        <taxon>Ancyrocephalidae</taxon>
        <taxon>Cichlidogyrus</taxon>
    </lineage>
</organism>
<dbReference type="GO" id="GO:0046872">
    <property type="term" value="F:metal ion binding"/>
    <property type="evidence" value="ECO:0007669"/>
    <property type="project" value="UniProtKB-KW"/>
</dbReference>
<dbReference type="InterPro" id="IPR009078">
    <property type="entry name" value="Ferritin-like_SF"/>
</dbReference>
<evidence type="ECO:0000256" key="6">
    <source>
        <dbReference type="ARBA" id="ARBA00025111"/>
    </source>
</evidence>
<sequence length="231" mass="26652">MEHTGIKINKELEQLIKEVIRVQLGAELTLTQLSALCMTDKVNMIHTGEYLNQLSVVKRIHAQKWIELLAVRGGQFRTEGIEIIVPVPCKEQLGNEQGKQLKIVLDLAMCVEKRVTELVKKLHYVARMQHDSVVVEMVEAKNLPKQMEIIRQLEAQLQTLCKQDVPEYLFEKLTIKPLVENIKQRVHRQLAMQLMTPFGQQQQQHQQMGLTGPIGQPIYQAELLFPVKRMF</sequence>
<keyword evidence="2 9" id="KW-0409">Iron storage</keyword>
<evidence type="ECO:0000256" key="1">
    <source>
        <dbReference type="ARBA" id="ARBA00007513"/>
    </source>
</evidence>
<dbReference type="GO" id="GO:0006879">
    <property type="term" value="P:intracellular iron ion homeostasis"/>
    <property type="evidence" value="ECO:0007669"/>
    <property type="project" value="UniProtKB-KW"/>
</dbReference>
<feature type="binding site" evidence="8">
    <location>
        <position position="112"/>
    </location>
    <ligand>
        <name>Fe cation</name>
        <dbReference type="ChEBI" id="CHEBI:24875"/>
        <label>1</label>
    </ligand>
</feature>
<evidence type="ECO:0000256" key="8">
    <source>
        <dbReference type="PIRSR" id="PIRSR601519-1"/>
    </source>
</evidence>
<comment type="function">
    <text evidence="6">Stores iron in a soluble, non-toxic, readily available form. Important for iron homeostasis. Has ferroxidase activity. Iron is taken up in the ferrous form and deposited as ferric hydroxides after oxidation.</text>
</comment>
<gene>
    <name evidence="11" type="ORF">Ciccas_008148</name>
</gene>
<dbReference type="PANTHER" id="PTHR11431:SF75">
    <property type="entry name" value="FERRITIN"/>
    <property type="match status" value="1"/>
</dbReference>
<evidence type="ECO:0000313" key="11">
    <source>
        <dbReference type="EMBL" id="KAL3313249.1"/>
    </source>
</evidence>
<evidence type="ECO:0000256" key="2">
    <source>
        <dbReference type="ARBA" id="ARBA00022434"/>
    </source>
</evidence>
<feature type="domain" description="Ferritin-like diiron" evidence="10">
    <location>
        <begin position="6"/>
        <end position="164"/>
    </location>
</feature>
<evidence type="ECO:0000256" key="9">
    <source>
        <dbReference type="RuleBase" id="RU361145"/>
    </source>
</evidence>
<comment type="caution">
    <text evidence="11">The sequence shown here is derived from an EMBL/GenBank/DDBJ whole genome shotgun (WGS) entry which is preliminary data.</text>
</comment>
<name>A0ABD2Q0X0_9PLAT</name>
<dbReference type="PROSITE" id="PS50905">
    <property type="entry name" value="FERRITIN_LIKE"/>
    <property type="match status" value="1"/>
</dbReference>
<dbReference type="SUPFAM" id="SSF47240">
    <property type="entry name" value="Ferritin-like"/>
    <property type="match status" value="1"/>
</dbReference>
<keyword evidence="3 8" id="KW-0479">Metal-binding</keyword>
<dbReference type="PANTHER" id="PTHR11431">
    <property type="entry name" value="FERRITIN"/>
    <property type="match status" value="1"/>
</dbReference>
<keyword evidence="12" id="KW-1185">Reference proteome</keyword>
<protein>
    <recommendedName>
        <fullName evidence="9">Ferritin</fullName>
        <ecNumber evidence="9">1.16.3.1</ecNumber>
    </recommendedName>
</protein>
<evidence type="ECO:0000313" key="12">
    <source>
        <dbReference type="Proteomes" id="UP001626550"/>
    </source>
</evidence>
<dbReference type="EC" id="1.16.3.1" evidence="9"/>
<dbReference type="Gene3D" id="1.20.1260.10">
    <property type="match status" value="1"/>
</dbReference>
<feature type="binding site" evidence="8">
    <location>
        <position position="146"/>
    </location>
    <ligand>
        <name>Fe cation</name>
        <dbReference type="ChEBI" id="CHEBI:24875"/>
        <label>1</label>
    </ligand>
</feature>